<keyword evidence="10" id="KW-0472">Membrane</keyword>
<comment type="caution">
    <text evidence="20">The sequence shown here is derived from an EMBL/GenBank/DDBJ whole genome shotgun (WGS) entry which is preliminary data.</text>
</comment>
<protein>
    <recommendedName>
        <fullName evidence="17">Protein tyrosine phosphatase type IVA 3</fullName>
        <ecNumber evidence="4">3.1.3.48</ecNumber>
    </recommendedName>
    <alternativeName>
        <fullName evidence="18">Protein-tyrosine phosphatase 4a3</fullName>
    </alternativeName>
</protein>
<keyword evidence="21" id="KW-1185">Reference proteome</keyword>
<name>A0A6B0QW11_9CETA</name>
<evidence type="ECO:0000256" key="8">
    <source>
        <dbReference type="ARBA" id="ARBA00022801"/>
    </source>
</evidence>
<feature type="domain" description="Tyrosine specific protein phosphatases" evidence="19">
    <location>
        <begin position="1"/>
        <end position="66"/>
    </location>
</feature>
<dbReference type="GO" id="GO:0009966">
    <property type="term" value="P:regulation of signal transduction"/>
    <property type="evidence" value="ECO:0007669"/>
    <property type="project" value="UniProtKB-ARBA"/>
</dbReference>
<evidence type="ECO:0000256" key="1">
    <source>
        <dbReference type="ARBA" id="ARBA00004236"/>
    </source>
</evidence>
<organism evidence="20 21">
    <name type="scientific">Bos mutus</name>
    <name type="common">wild yak</name>
    <dbReference type="NCBI Taxonomy" id="72004"/>
    <lineage>
        <taxon>Eukaryota</taxon>
        <taxon>Metazoa</taxon>
        <taxon>Chordata</taxon>
        <taxon>Craniata</taxon>
        <taxon>Vertebrata</taxon>
        <taxon>Euteleostomi</taxon>
        <taxon>Mammalia</taxon>
        <taxon>Eutheria</taxon>
        <taxon>Laurasiatheria</taxon>
        <taxon>Artiodactyla</taxon>
        <taxon>Ruminantia</taxon>
        <taxon>Pecora</taxon>
        <taxon>Bovidae</taxon>
        <taxon>Bovinae</taxon>
        <taxon>Bos</taxon>
    </lineage>
</organism>
<proteinExistence type="inferred from homology"/>
<evidence type="ECO:0000256" key="18">
    <source>
        <dbReference type="ARBA" id="ARBA00082375"/>
    </source>
</evidence>
<evidence type="ECO:0000259" key="19">
    <source>
        <dbReference type="PROSITE" id="PS50056"/>
    </source>
</evidence>
<accession>A0A6B0QW11</accession>
<keyword evidence="11" id="KW-1015">Disulfide bond</keyword>
<dbReference type="EC" id="3.1.3.48" evidence="4"/>
<dbReference type="AlphaFoldDB" id="A0A6B0QW11"/>
<dbReference type="GO" id="GO:0004725">
    <property type="term" value="F:protein tyrosine phosphatase activity"/>
    <property type="evidence" value="ECO:0007669"/>
    <property type="project" value="UniProtKB-EC"/>
</dbReference>
<reference evidence="20" key="1">
    <citation type="submission" date="2019-10" db="EMBL/GenBank/DDBJ databases">
        <title>The sequence and de novo assembly of the wild yak genome.</title>
        <authorList>
            <person name="Liu Y."/>
        </authorList>
    </citation>
    <scope>NUCLEOTIDE SEQUENCE [LARGE SCALE GENOMIC DNA]</scope>
    <source>
        <strain evidence="20">WY2019</strain>
    </source>
</reference>
<dbReference type="Gene3D" id="3.90.190.10">
    <property type="entry name" value="Protein tyrosine phosphatase superfamily"/>
    <property type="match status" value="1"/>
</dbReference>
<evidence type="ECO:0000256" key="7">
    <source>
        <dbReference type="ARBA" id="ARBA00022753"/>
    </source>
</evidence>
<evidence type="ECO:0000256" key="15">
    <source>
        <dbReference type="ARBA" id="ARBA00057132"/>
    </source>
</evidence>
<sequence>MIVCLVKIKFCEDPGRCVALRCVAGLGRVPAPVAPAVTEGGMKYEDTVQFIRRKWLGALNSKQLLCLGKYGPKMRLCFKDTMVMETTVAFDKTGCVMPLLGNGT</sequence>
<keyword evidence="13" id="KW-0636">Prenylation</keyword>
<evidence type="ECO:0000256" key="10">
    <source>
        <dbReference type="ARBA" id="ARBA00023136"/>
    </source>
</evidence>
<evidence type="ECO:0000256" key="5">
    <source>
        <dbReference type="ARBA" id="ARBA00022475"/>
    </source>
</evidence>
<dbReference type="InterPro" id="IPR000387">
    <property type="entry name" value="Tyr_Pase_dom"/>
</dbReference>
<evidence type="ECO:0000256" key="4">
    <source>
        <dbReference type="ARBA" id="ARBA00013064"/>
    </source>
</evidence>
<dbReference type="Proteomes" id="UP000322234">
    <property type="component" value="Unassembled WGS sequence"/>
</dbReference>
<dbReference type="GO" id="GO:0005769">
    <property type="term" value="C:early endosome"/>
    <property type="evidence" value="ECO:0007669"/>
    <property type="project" value="UniProtKB-SubCell"/>
</dbReference>
<evidence type="ECO:0000256" key="6">
    <source>
        <dbReference type="ARBA" id="ARBA00022481"/>
    </source>
</evidence>
<dbReference type="PROSITE" id="PS50056">
    <property type="entry name" value="TYR_PHOSPHATASE_2"/>
    <property type="match status" value="1"/>
</dbReference>
<comment type="subunit">
    <text evidence="16">Interacts with tubulin.</text>
</comment>
<evidence type="ECO:0000256" key="9">
    <source>
        <dbReference type="ARBA" id="ARBA00022912"/>
    </source>
</evidence>
<keyword evidence="9" id="KW-0904">Protein phosphatase</keyword>
<evidence type="ECO:0000313" key="21">
    <source>
        <dbReference type="Proteomes" id="UP000322234"/>
    </source>
</evidence>
<evidence type="ECO:0000256" key="2">
    <source>
        <dbReference type="ARBA" id="ARBA00004412"/>
    </source>
</evidence>
<evidence type="ECO:0000256" key="13">
    <source>
        <dbReference type="ARBA" id="ARBA00023289"/>
    </source>
</evidence>
<evidence type="ECO:0000256" key="3">
    <source>
        <dbReference type="ARBA" id="ARBA00009580"/>
    </source>
</evidence>
<dbReference type="SUPFAM" id="SSF52799">
    <property type="entry name" value="(Phosphotyrosine protein) phosphatases II"/>
    <property type="match status" value="1"/>
</dbReference>
<dbReference type="GO" id="GO:0043542">
    <property type="term" value="P:endothelial cell migration"/>
    <property type="evidence" value="ECO:0007669"/>
    <property type="project" value="UniProtKB-ARBA"/>
</dbReference>
<keyword evidence="12" id="KW-0449">Lipoprotein</keyword>
<comment type="similarity">
    <text evidence="3">Belongs to the protein-tyrosine phosphatase family.</text>
</comment>
<comment type="catalytic activity">
    <reaction evidence="14">
        <text>O-phospho-L-tyrosyl-[protein] + H2O = L-tyrosyl-[protein] + phosphate</text>
        <dbReference type="Rhea" id="RHEA:10684"/>
        <dbReference type="Rhea" id="RHEA-COMP:10136"/>
        <dbReference type="Rhea" id="RHEA-COMP:20101"/>
        <dbReference type="ChEBI" id="CHEBI:15377"/>
        <dbReference type="ChEBI" id="CHEBI:43474"/>
        <dbReference type="ChEBI" id="CHEBI:46858"/>
        <dbReference type="ChEBI" id="CHEBI:61978"/>
        <dbReference type="EC" id="3.1.3.48"/>
    </reaction>
</comment>
<evidence type="ECO:0000256" key="16">
    <source>
        <dbReference type="ARBA" id="ARBA00064590"/>
    </source>
</evidence>
<evidence type="ECO:0000256" key="12">
    <source>
        <dbReference type="ARBA" id="ARBA00023288"/>
    </source>
</evidence>
<comment type="subcellular location">
    <subcellularLocation>
        <location evidence="1">Cell membrane</location>
    </subcellularLocation>
    <subcellularLocation>
        <location evidence="2">Early endosome</location>
    </subcellularLocation>
</comment>
<evidence type="ECO:0000256" key="14">
    <source>
        <dbReference type="ARBA" id="ARBA00051722"/>
    </source>
</evidence>
<keyword evidence="7" id="KW-0967">Endosome</keyword>
<dbReference type="EMBL" id="VBQZ03000002">
    <property type="protein sequence ID" value="MXQ79814.1"/>
    <property type="molecule type" value="Genomic_DNA"/>
</dbReference>
<evidence type="ECO:0000256" key="17">
    <source>
        <dbReference type="ARBA" id="ARBA00069015"/>
    </source>
</evidence>
<keyword evidence="6" id="KW-0488">Methylation</keyword>
<evidence type="ECO:0000313" key="20">
    <source>
        <dbReference type="EMBL" id="MXQ79814.1"/>
    </source>
</evidence>
<dbReference type="GO" id="GO:0005886">
    <property type="term" value="C:plasma membrane"/>
    <property type="evidence" value="ECO:0007669"/>
    <property type="project" value="UniProtKB-SubCell"/>
</dbReference>
<evidence type="ECO:0000256" key="11">
    <source>
        <dbReference type="ARBA" id="ARBA00023157"/>
    </source>
</evidence>
<dbReference type="InterPro" id="IPR029021">
    <property type="entry name" value="Prot-tyrosine_phosphatase-like"/>
</dbReference>
<dbReference type="FunFam" id="3.90.190.10:FF:000105">
    <property type="entry name" value="Protein tyrosine phosphatase type IVA 3"/>
    <property type="match status" value="1"/>
</dbReference>
<gene>
    <name evidence="20" type="ORF">E5288_WYG006872</name>
</gene>
<keyword evidence="8" id="KW-0378">Hydrolase</keyword>
<comment type="function">
    <text evidence="15">Protein tyrosine phosphatase which stimulates progression from G1 into S phase during mitosis. Enhances cell proliferation, cell motility and invasive activity, and promotes cancer metastasis. May be involved in the progression of cardiac hypertrophy by inhibiting intracellular calcium mobilization in response to angiotensin II.</text>
</comment>
<keyword evidence="5" id="KW-1003">Cell membrane</keyword>